<organism evidence="2">
    <name type="scientific">Bactrocera dorsalis</name>
    <name type="common">Oriental fruit fly</name>
    <name type="synonym">Dacus dorsalis</name>
    <dbReference type="NCBI Taxonomy" id="27457"/>
    <lineage>
        <taxon>Eukaryota</taxon>
        <taxon>Metazoa</taxon>
        <taxon>Ecdysozoa</taxon>
        <taxon>Arthropoda</taxon>
        <taxon>Hexapoda</taxon>
        <taxon>Insecta</taxon>
        <taxon>Pterygota</taxon>
        <taxon>Neoptera</taxon>
        <taxon>Endopterygota</taxon>
        <taxon>Diptera</taxon>
        <taxon>Brachycera</taxon>
        <taxon>Muscomorpha</taxon>
        <taxon>Tephritoidea</taxon>
        <taxon>Tephritidae</taxon>
        <taxon>Bactrocera</taxon>
        <taxon>Bactrocera</taxon>
    </lineage>
</organism>
<protein>
    <submittedName>
        <fullName evidence="2">Protein crossbronx</fullName>
    </submittedName>
</protein>
<reference evidence="2" key="1">
    <citation type="journal article" date="2014" name="BMC Genomics">
        <title>Characterizing the developmental transcriptome of the oriental fruit fly, Bactrocera dorsalis (Diptera: Tephritidae) through comparative genomic analysis with Drosophila melanogaster utilizing modENCODE datasets.</title>
        <authorList>
            <person name="Geib S.M."/>
            <person name="Calla B."/>
            <person name="Hall B."/>
            <person name="Hou S."/>
            <person name="Manoukis N.C."/>
        </authorList>
    </citation>
    <scope>NUCLEOTIDE SEQUENCE</scope>
    <source>
        <strain evidence="2">Punador</strain>
    </source>
</reference>
<dbReference type="InterPro" id="IPR016135">
    <property type="entry name" value="UBQ-conjugating_enzyme/RWD"/>
</dbReference>
<dbReference type="Gene3D" id="3.10.110.10">
    <property type="entry name" value="Ubiquitin Conjugating Enzyme"/>
    <property type="match status" value="1"/>
</dbReference>
<proteinExistence type="predicted"/>
<feature type="domain" description="UBC core" evidence="1">
    <location>
        <begin position="17"/>
        <end position="174"/>
    </location>
</feature>
<accession>A0A034VM89</accession>
<gene>
    <name evidence="2" type="primary">AKTP1</name>
</gene>
<evidence type="ECO:0000259" key="1">
    <source>
        <dbReference type="PROSITE" id="PS50127"/>
    </source>
</evidence>
<dbReference type="Pfam" id="PF00179">
    <property type="entry name" value="UQ_con"/>
    <property type="match status" value="1"/>
</dbReference>
<dbReference type="SUPFAM" id="SSF54495">
    <property type="entry name" value="UBC-like"/>
    <property type="match status" value="1"/>
</dbReference>
<name>A0A034VM89_BACDO</name>
<dbReference type="OrthoDB" id="5596422at2759"/>
<dbReference type="EMBL" id="GAKP01014501">
    <property type="protein sequence ID" value="JAC44451.1"/>
    <property type="molecule type" value="Transcribed_RNA"/>
</dbReference>
<dbReference type="SMART" id="SM00212">
    <property type="entry name" value="UBCc"/>
    <property type="match status" value="1"/>
</dbReference>
<sequence>MTLDAHKGEDKLLTTIQQEYKILAEYKMIESEKIGGVYVIPSYGNSLLWFGVIFVRKGFYIDAVFRFTILLPDKFPDDKTLPTVIFQNEIIHPLICPYTGSLDISCAFPYWRTGEDHIWQLLKYIQAIFIDPIECTRLAASGAKYNNAEAAELLSQNRAEFIARAKDCASSSKDRIYDEPPTEDPHYIVFEKFDTDIHGPIKERICSGKDLPESPTVPSNGLSWVKEGEFKPLSVE</sequence>
<dbReference type="InterPro" id="IPR000608">
    <property type="entry name" value="UBC"/>
</dbReference>
<evidence type="ECO:0000313" key="2">
    <source>
        <dbReference type="EMBL" id="JAC44451.1"/>
    </source>
</evidence>
<dbReference type="FunFam" id="3.10.110.10:FF:000121">
    <property type="entry name" value="Protein crossbronx"/>
    <property type="match status" value="1"/>
</dbReference>
<dbReference type="AlphaFoldDB" id="A0A034VM89"/>
<dbReference type="CDD" id="cd23814">
    <property type="entry name" value="UEV_AKTIP"/>
    <property type="match status" value="1"/>
</dbReference>
<dbReference type="PROSITE" id="PS50127">
    <property type="entry name" value="UBC_2"/>
    <property type="match status" value="1"/>
</dbReference>